<evidence type="ECO:0000256" key="5">
    <source>
        <dbReference type="ARBA" id="ARBA00022670"/>
    </source>
</evidence>
<feature type="domain" description="Penicillin-binding protein dimerisation" evidence="15">
    <location>
        <begin position="98"/>
        <end position="268"/>
    </location>
</feature>
<dbReference type="InterPro" id="IPR012338">
    <property type="entry name" value="Beta-lactam/transpept-like"/>
</dbReference>
<evidence type="ECO:0000256" key="3">
    <source>
        <dbReference type="ARBA" id="ARBA00022475"/>
    </source>
</evidence>
<dbReference type="Pfam" id="PF00905">
    <property type="entry name" value="Transpeptidase"/>
    <property type="match status" value="1"/>
</dbReference>
<evidence type="ECO:0000256" key="1">
    <source>
        <dbReference type="ARBA" id="ARBA00004167"/>
    </source>
</evidence>
<dbReference type="Pfam" id="PF03717">
    <property type="entry name" value="PBP_dimer"/>
    <property type="match status" value="1"/>
</dbReference>
<evidence type="ECO:0000256" key="7">
    <source>
        <dbReference type="ARBA" id="ARBA00022801"/>
    </source>
</evidence>
<reference evidence="17" key="1">
    <citation type="submission" date="2017-09" db="EMBL/GenBank/DDBJ databases">
        <title>Depth-based differentiation of microbial function through sediment-hosted aquifers and enrichment of novel symbionts in the deep terrestrial subsurface.</title>
        <authorList>
            <person name="Probst A.J."/>
            <person name="Ladd B."/>
            <person name="Jarett J.K."/>
            <person name="Geller-Mcgrath D.E."/>
            <person name="Sieber C.M.K."/>
            <person name="Emerson J.B."/>
            <person name="Anantharaman K."/>
            <person name="Thomas B.C."/>
            <person name="Malmstrom R."/>
            <person name="Stieglmeier M."/>
            <person name="Klingl A."/>
            <person name="Woyke T."/>
            <person name="Ryan C.M."/>
            <person name="Banfield J.F."/>
        </authorList>
    </citation>
    <scope>NUCLEOTIDE SEQUENCE [LARGE SCALE GENOMIC DNA]</scope>
</reference>
<keyword evidence="8" id="KW-0133">Cell shape</keyword>
<keyword evidence="4" id="KW-0997">Cell inner membrane</keyword>
<dbReference type="InterPro" id="IPR005311">
    <property type="entry name" value="PBP_dimer"/>
</dbReference>
<dbReference type="Gene3D" id="3.30.1390.30">
    <property type="entry name" value="Penicillin-binding protein 2a, domain 3"/>
    <property type="match status" value="1"/>
</dbReference>
<evidence type="ECO:0000256" key="13">
    <source>
        <dbReference type="SAM" id="Phobius"/>
    </source>
</evidence>
<feature type="transmembrane region" description="Helical" evidence="13">
    <location>
        <begin position="57"/>
        <end position="75"/>
    </location>
</feature>
<evidence type="ECO:0000256" key="8">
    <source>
        <dbReference type="ARBA" id="ARBA00022960"/>
    </source>
</evidence>
<evidence type="ECO:0000256" key="12">
    <source>
        <dbReference type="ARBA" id="ARBA00023316"/>
    </source>
</evidence>
<organism evidence="16 17">
    <name type="scientific">Candidatus Komeilibacteria bacterium CG_4_10_14_0_8_um_filter_37_78</name>
    <dbReference type="NCBI Taxonomy" id="1974471"/>
    <lineage>
        <taxon>Bacteria</taxon>
        <taxon>Candidatus Komeiliibacteriota</taxon>
    </lineage>
</organism>
<comment type="caution">
    <text evidence="16">The sequence shown here is derived from an EMBL/GenBank/DDBJ whole genome shotgun (WGS) entry which is preliminary data.</text>
</comment>
<feature type="domain" description="Penicillin-binding protein transpeptidase" evidence="14">
    <location>
        <begin position="311"/>
        <end position="637"/>
    </location>
</feature>
<dbReference type="SUPFAM" id="SSF56601">
    <property type="entry name" value="beta-lactamase/transpeptidase-like"/>
    <property type="match status" value="1"/>
</dbReference>
<evidence type="ECO:0000313" key="17">
    <source>
        <dbReference type="Proteomes" id="UP000228689"/>
    </source>
</evidence>
<evidence type="ECO:0000256" key="9">
    <source>
        <dbReference type="ARBA" id="ARBA00022984"/>
    </source>
</evidence>
<dbReference type="GO" id="GO:0009252">
    <property type="term" value="P:peptidoglycan biosynthetic process"/>
    <property type="evidence" value="ECO:0007669"/>
    <property type="project" value="UniProtKB-KW"/>
</dbReference>
<evidence type="ECO:0000256" key="6">
    <source>
        <dbReference type="ARBA" id="ARBA00022692"/>
    </source>
</evidence>
<gene>
    <name evidence="16" type="primary">mrdA</name>
    <name evidence="16" type="ORF">COY67_00605</name>
</gene>
<dbReference type="NCBIfam" id="TIGR03423">
    <property type="entry name" value="pbp2_mrdA"/>
    <property type="match status" value="1"/>
</dbReference>
<keyword evidence="10 13" id="KW-1133">Transmembrane helix</keyword>
<dbReference type="GO" id="GO:0008360">
    <property type="term" value="P:regulation of cell shape"/>
    <property type="evidence" value="ECO:0007669"/>
    <property type="project" value="UniProtKB-KW"/>
</dbReference>
<dbReference type="Gene3D" id="3.40.710.10">
    <property type="entry name" value="DD-peptidase/beta-lactamase superfamily"/>
    <property type="match status" value="1"/>
</dbReference>
<dbReference type="InterPro" id="IPR017790">
    <property type="entry name" value="Penicillin-binding_protein_2"/>
</dbReference>
<keyword evidence="11 13" id="KW-0472">Membrane</keyword>
<dbReference type="GO" id="GO:0005886">
    <property type="term" value="C:plasma membrane"/>
    <property type="evidence" value="ECO:0007669"/>
    <property type="project" value="UniProtKB-SubCell"/>
</dbReference>
<comment type="subcellular location">
    <subcellularLocation>
        <location evidence="2">Cell membrane</location>
    </subcellularLocation>
    <subcellularLocation>
        <location evidence="1">Membrane</location>
        <topology evidence="1">Single-pass membrane protein</topology>
    </subcellularLocation>
</comment>
<evidence type="ECO:0000313" key="16">
    <source>
        <dbReference type="EMBL" id="PIY95342.1"/>
    </source>
</evidence>
<accession>A0A2M7RFN1</accession>
<keyword evidence="5" id="KW-0645">Protease</keyword>
<sequence length="643" mass="72039">MHQHKNDPFIVKMSGGKIRDRGLDWHQNTTDRDGYVHLETYSPLNFGPIMAANKIRIALGLLSIIFIVLGLRIFYLQFVQGDYYRYLAEGNRIRLVRVEPARGIIYDTNGEQLVRNIPSFSLHIIPADMVADQDNAKIISEIATITGYTEDDLWQTINEYGAYSYVPIPLVDNLTNEQAILLKIKTADWTGFEVHEHSVREYIADLSLSHVLGYLGKITAEEYENLKTENYQLINSLGKSGLEKYYEDDLRGQAGIKNVEVDAFGKELKILAEEKASAGNDLYLYIDQQLQRQINEVMSESLEKKKLTKAVAVFIDPQSGGVLASLSYPNFDNNIFNHSLSQKDFKNLFNNPDQPMFNRAISGQYPSGSTIKPLIAAAALQEGVITRWTTFNSVGGIYYDIWYFPDWKAGGHGTTDVVKALAESVNTFFYRIGIDEYDGQYGLGLDRMVNYMRDFGLGVKTGIDLPGEVTGLVPTREWKWDTQDEVWYPGDTMHLAIGQGSLLVTPMQMANYIAAIANGGTLWAPQIYKELKDSSTEMVSSSVPTIIRDDLIDQENIDIVREGMRAAVTRGSARLLNTSQYQAAGKTGTAQVGGDKQPHSWFVGFAPFDDPQIAWAVVVENGGDSTDAAVPIVKEVLDWYFRE</sequence>
<evidence type="ECO:0000256" key="4">
    <source>
        <dbReference type="ARBA" id="ARBA00022519"/>
    </source>
</evidence>
<keyword evidence="6 13" id="KW-0812">Transmembrane</keyword>
<dbReference type="GO" id="GO:0071555">
    <property type="term" value="P:cell wall organization"/>
    <property type="evidence" value="ECO:0007669"/>
    <property type="project" value="UniProtKB-KW"/>
</dbReference>
<keyword evidence="3" id="KW-1003">Cell membrane</keyword>
<dbReference type="SUPFAM" id="SSF56519">
    <property type="entry name" value="Penicillin binding protein dimerisation domain"/>
    <property type="match status" value="1"/>
</dbReference>
<dbReference type="Proteomes" id="UP000228689">
    <property type="component" value="Unassembled WGS sequence"/>
</dbReference>
<evidence type="ECO:0000256" key="2">
    <source>
        <dbReference type="ARBA" id="ARBA00004236"/>
    </source>
</evidence>
<evidence type="ECO:0000256" key="10">
    <source>
        <dbReference type="ARBA" id="ARBA00022989"/>
    </source>
</evidence>
<dbReference type="GO" id="GO:0006508">
    <property type="term" value="P:proteolysis"/>
    <property type="evidence" value="ECO:0007669"/>
    <property type="project" value="UniProtKB-KW"/>
</dbReference>
<dbReference type="GO" id="GO:0071972">
    <property type="term" value="F:peptidoglycan L,D-transpeptidase activity"/>
    <property type="evidence" value="ECO:0007669"/>
    <property type="project" value="TreeGrafter"/>
</dbReference>
<keyword evidence="7" id="KW-0378">Hydrolase</keyword>
<dbReference type="PANTHER" id="PTHR30627">
    <property type="entry name" value="PEPTIDOGLYCAN D,D-TRANSPEPTIDASE"/>
    <property type="match status" value="1"/>
</dbReference>
<dbReference type="PANTHER" id="PTHR30627:SF2">
    <property type="entry name" value="PEPTIDOGLYCAN D,D-TRANSPEPTIDASE MRDA"/>
    <property type="match status" value="1"/>
</dbReference>
<dbReference type="InterPro" id="IPR001460">
    <property type="entry name" value="PCN-bd_Tpept"/>
</dbReference>
<dbReference type="InterPro" id="IPR050515">
    <property type="entry name" value="Beta-lactam/transpept"/>
</dbReference>
<keyword evidence="12" id="KW-0961">Cell wall biogenesis/degradation</keyword>
<dbReference type="InterPro" id="IPR036138">
    <property type="entry name" value="PBP_dimer_sf"/>
</dbReference>
<dbReference type="GO" id="GO:0008658">
    <property type="term" value="F:penicillin binding"/>
    <property type="evidence" value="ECO:0007669"/>
    <property type="project" value="InterPro"/>
</dbReference>
<dbReference type="Gene3D" id="3.90.1310.10">
    <property type="entry name" value="Penicillin-binding protein 2a (Domain 2)"/>
    <property type="match status" value="1"/>
</dbReference>
<evidence type="ECO:0000259" key="15">
    <source>
        <dbReference type="Pfam" id="PF03717"/>
    </source>
</evidence>
<dbReference type="EMBL" id="PFMC01000013">
    <property type="protein sequence ID" value="PIY95342.1"/>
    <property type="molecule type" value="Genomic_DNA"/>
</dbReference>
<protein>
    <submittedName>
        <fullName evidence="16">Penicillin-binding protein 2</fullName>
    </submittedName>
</protein>
<dbReference type="AlphaFoldDB" id="A0A2M7RFN1"/>
<name>A0A2M7RFN1_9BACT</name>
<dbReference type="GO" id="GO:0009002">
    <property type="term" value="F:serine-type D-Ala-D-Ala carboxypeptidase activity"/>
    <property type="evidence" value="ECO:0007669"/>
    <property type="project" value="InterPro"/>
</dbReference>
<proteinExistence type="predicted"/>
<evidence type="ECO:0000256" key="11">
    <source>
        <dbReference type="ARBA" id="ARBA00023136"/>
    </source>
</evidence>
<keyword evidence="9" id="KW-0573">Peptidoglycan synthesis</keyword>
<evidence type="ECO:0000259" key="14">
    <source>
        <dbReference type="Pfam" id="PF00905"/>
    </source>
</evidence>